<evidence type="ECO:0000256" key="5">
    <source>
        <dbReference type="ARBA" id="ARBA00023136"/>
    </source>
</evidence>
<feature type="domain" description="MARVEL" evidence="9">
    <location>
        <begin position="1"/>
        <end position="133"/>
    </location>
</feature>
<dbReference type="OrthoDB" id="10006326at2759"/>
<keyword evidence="6" id="KW-0325">Glycoprotein</keyword>
<dbReference type="GO" id="GO:0030672">
    <property type="term" value="C:synaptic vesicle membrane"/>
    <property type="evidence" value="ECO:0007669"/>
    <property type="project" value="TreeGrafter"/>
</dbReference>
<dbReference type="Pfam" id="PF01284">
    <property type="entry name" value="MARVEL"/>
    <property type="match status" value="1"/>
</dbReference>
<feature type="non-terminal residue" evidence="10">
    <location>
        <position position="133"/>
    </location>
</feature>
<name>A0A7L3KXP2_9PASS</name>
<feature type="non-terminal residue" evidence="10">
    <location>
        <position position="1"/>
    </location>
</feature>
<dbReference type="PROSITE" id="PS51225">
    <property type="entry name" value="MARVEL"/>
    <property type="match status" value="1"/>
</dbReference>
<protein>
    <submittedName>
        <fullName evidence="10">SYPL1 protein</fullName>
    </submittedName>
</protein>
<dbReference type="InterPro" id="IPR008253">
    <property type="entry name" value="Marvel"/>
</dbReference>
<dbReference type="PANTHER" id="PTHR10306:SF9">
    <property type="entry name" value="SYNAPTOPHYSIN-LIKE PROTEIN 1"/>
    <property type="match status" value="1"/>
</dbReference>
<evidence type="ECO:0000256" key="6">
    <source>
        <dbReference type="ARBA" id="ARBA00023180"/>
    </source>
</evidence>
<organism evidence="10 11">
    <name type="scientific">Drymodes brunneopygia</name>
    <dbReference type="NCBI Taxonomy" id="626378"/>
    <lineage>
        <taxon>Eukaryota</taxon>
        <taxon>Metazoa</taxon>
        <taxon>Chordata</taxon>
        <taxon>Craniata</taxon>
        <taxon>Vertebrata</taxon>
        <taxon>Euteleostomi</taxon>
        <taxon>Archelosauria</taxon>
        <taxon>Archosauria</taxon>
        <taxon>Dinosauria</taxon>
        <taxon>Saurischia</taxon>
        <taxon>Theropoda</taxon>
        <taxon>Coelurosauria</taxon>
        <taxon>Aves</taxon>
        <taxon>Neognathae</taxon>
        <taxon>Neoaves</taxon>
        <taxon>Telluraves</taxon>
        <taxon>Australaves</taxon>
        <taxon>Passeriformes</taxon>
        <taxon>Petroicidae</taxon>
        <taxon>Drymodes</taxon>
    </lineage>
</organism>
<reference evidence="10 11" key="1">
    <citation type="submission" date="2019-09" db="EMBL/GenBank/DDBJ databases">
        <title>Bird 10,000 Genomes (B10K) Project - Family phase.</title>
        <authorList>
            <person name="Zhang G."/>
        </authorList>
    </citation>
    <scope>NUCLEOTIDE SEQUENCE [LARGE SCALE GENOMIC DNA]</scope>
    <source>
        <strain evidence="10">B10K-DU-030-03</strain>
    </source>
</reference>
<dbReference type="AlphaFoldDB" id="A0A7L3KXP2"/>
<evidence type="ECO:0000313" key="11">
    <source>
        <dbReference type="Proteomes" id="UP000525319"/>
    </source>
</evidence>
<dbReference type="Proteomes" id="UP000525319">
    <property type="component" value="Unassembled WGS sequence"/>
</dbReference>
<gene>
    <name evidence="10" type="primary">Sypl1_1</name>
    <name evidence="10" type="ORF">DRYBRU_R05746</name>
</gene>
<evidence type="ECO:0000256" key="7">
    <source>
        <dbReference type="PROSITE-ProRule" id="PRU00581"/>
    </source>
</evidence>
<sequence>RLNTVVFSTPDPKGCGGTWADVYLMGNFSSSAQFFVTLAALVFLYCITALVVYIGYSHVYQQNNKFPLTDLTISILTAFLWLVSTFFWAKALAGIKGSTGASIISGIKSCKAPGTTCHFVSVTSMGILNMSVV</sequence>
<evidence type="ECO:0000256" key="2">
    <source>
        <dbReference type="ARBA" id="ARBA00006476"/>
    </source>
</evidence>
<dbReference type="EMBL" id="VZTZ01050231">
    <property type="protein sequence ID" value="NXU46489.1"/>
    <property type="molecule type" value="Genomic_DNA"/>
</dbReference>
<keyword evidence="3 7" id="KW-0812">Transmembrane</keyword>
<dbReference type="PANTHER" id="PTHR10306">
    <property type="entry name" value="SYNAPTOPHYSIN"/>
    <property type="match status" value="1"/>
</dbReference>
<comment type="caution">
    <text evidence="10">The sequence shown here is derived from an EMBL/GenBank/DDBJ whole genome shotgun (WGS) entry which is preliminary data.</text>
</comment>
<evidence type="ECO:0000259" key="9">
    <source>
        <dbReference type="PROSITE" id="PS51225"/>
    </source>
</evidence>
<comment type="subcellular location">
    <subcellularLocation>
        <location evidence="1">Membrane</location>
        <topology evidence="1">Multi-pass membrane protein</topology>
    </subcellularLocation>
</comment>
<dbReference type="PRINTS" id="PR00220">
    <property type="entry name" value="SYNAPTOPHYSN"/>
</dbReference>
<keyword evidence="4 8" id="KW-1133">Transmembrane helix</keyword>
<comment type="similarity">
    <text evidence="2">Belongs to the synaptophysin/synaptobrevin family.</text>
</comment>
<dbReference type="InterPro" id="IPR001285">
    <property type="entry name" value="Synaptophysin/porin"/>
</dbReference>
<evidence type="ECO:0000256" key="4">
    <source>
        <dbReference type="ARBA" id="ARBA00022989"/>
    </source>
</evidence>
<evidence type="ECO:0000256" key="3">
    <source>
        <dbReference type="ARBA" id="ARBA00022692"/>
    </source>
</evidence>
<accession>A0A7L3KXP2</accession>
<proteinExistence type="inferred from homology"/>
<evidence type="ECO:0000313" key="10">
    <source>
        <dbReference type="EMBL" id="NXU46489.1"/>
    </source>
</evidence>
<evidence type="ECO:0000256" key="8">
    <source>
        <dbReference type="SAM" id="Phobius"/>
    </source>
</evidence>
<feature type="transmembrane region" description="Helical" evidence="8">
    <location>
        <begin position="68"/>
        <end position="89"/>
    </location>
</feature>
<feature type="transmembrane region" description="Helical" evidence="8">
    <location>
        <begin position="34"/>
        <end position="56"/>
    </location>
</feature>
<keyword evidence="11" id="KW-1185">Reference proteome</keyword>
<evidence type="ECO:0000256" key="1">
    <source>
        <dbReference type="ARBA" id="ARBA00004141"/>
    </source>
</evidence>
<keyword evidence="5 7" id="KW-0472">Membrane</keyword>